<dbReference type="Proteomes" id="UP000635565">
    <property type="component" value="Unassembled WGS sequence"/>
</dbReference>
<feature type="domain" description="RNHCP" evidence="1">
    <location>
        <begin position="1"/>
        <end position="40"/>
    </location>
</feature>
<sequence>MAPIGYFQRPNGEYVLVHRCLGCDFERFNRIAGDDNFDLLLTLPELPPRTSRDVKLQRIQQQLESSELAETE</sequence>
<dbReference type="InterPro" id="IPR024439">
    <property type="entry name" value="RNHCP"/>
</dbReference>
<evidence type="ECO:0000313" key="2">
    <source>
        <dbReference type="EMBL" id="GHO83801.1"/>
    </source>
</evidence>
<gene>
    <name evidence="2" type="ORF">KSZ_18070</name>
</gene>
<keyword evidence="3" id="KW-1185">Reference proteome</keyword>
<reference evidence="2 3" key="1">
    <citation type="journal article" date="2021" name="Int. J. Syst. Evol. Microbiol.">
        <title>Reticulibacter mediterranei gen. nov., sp. nov., within the new family Reticulibacteraceae fam. nov., and Ktedonospora formicarum gen. nov., sp. nov., Ktedonobacter robiniae sp. nov., Dictyobacter formicarum sp. nov. and Dictyobacter arantiisoli sp. nov., belonging to the class Ktedonobacteria.</title>
        <authorList>
            <person name="Yabe S."/>
            <person name="Zheng Y."/>
            <person name="Wang C.M."/>
            <person name="Sakai Y."/>
            <person name="Abe K."/>
            <person name="Yokota A."/>
            <person name="Donadio S."/>
            <person name="Cavaletti L."/>
            <person name="Monciardini P."/>
        </authorList>
    </citation>
    <scope>NUCLEOTIDE SEQUENCE [LARGE SCALE GENOMIC DNA]</scope>
    <source>
        <strain evidence="2 3">SOSP1-9</strain>
    </source>
</reference>
<proteinExistence type="predicted"/>
<accession>A0ABQ3VE74</accession>
<organism evidence="2 3">
    <name type="scientific">Dictyobacter formicarum</name>
    <dbReference type="NCBI Taxonomy" id="2778368"/>
    <lineage>
        <taxon>Bacteria</taxon>
        <taxon>Bacillati</taxon>
        <taxon>Chloroflexota</taxon>
        <taxon>Ktedonobacteria</taxon>
        <taxon>Ktedonobacterales</taxon>
        <taxon>Dictyobacteraceae</taxon>
        <taxon>Dictyobacter</taxon>
    </lineage>
</organism>
<comment type="caution">
    <text evidence="2">The sequence shown here is derived from an EMBL/GenBank/DDBJ whole genome shotgun (WGS) entry which is preliminary data.</text>
</comment>
<evidence type="ECO:0000259" key="1">
    <source>
        <dbReference type="Pfam" id="PF12647"/>
    </source>
</evidence>
<dbReference type="Pfam" id="PF12647">
    <property type="entry name" value="RNHCP"/>
    <property type="match status" value="1"/>
</dbReference>
<dbReference type="EMBL" id="BNJJ01000004">
    <property type="protein sequence ID" value="GHO83801.1"/>
    <property type="molecule type" value="Genomic_DNA"/>
</dbReference>
<name>A0ABQ3VE74_9CHLR</name>
<evidence type="ECO:0000313" key="3">
    <source>
        <dbReference type="Proteomes" id="UP000635565"/>
    </source>
</evidence>
<protein>
    <recommendedName>
        <fullName evidence="1">RNHCP domain-containing protein</fullName>
    </recommendedName>
</protein>